<comment type="caution">
    <text evidence="1">The sequence shown here is derived from an EMBL/GenBank/DDBJ whole genome shotgun (WGS) entry which is preliminary data.</text>
</comment>
<evidence type="ECO:0000313" key="2">
    <source>
        <dbReference type="Proteomes" id="UP000033684"/>
    </source>
</evidence>
<protein>
    <submittedName>
        <fullName evidence="1">Uncharacterized protein</fullName>
    </submittedName>
</protein>
<reference evidence="2" key="1">
    <citation type="submission" date="2015-03" db="EMBL/GenBank/DDBJ databases">
        <title>Draft genome sequence of a novel methanotroph (Sn10-6) isolated from flooded ricefield rhizosphere in India.</title>
        <authorList>
            <person name="Pandit P.S."/>
            <person name="Pore S.D."/>
            <person name="Arora P."/>
            <person name="Kapse N.G."/>
            <person name="Dhakephalkar P.K."/>
            <person name="Rahalkar M.C."/>
        </authorList>
    </citation>
    <scope>NUCLEOTIDE SEQUENCE [LARGE SCALE GENOMIC DNA]</scope>
    <source>
        <strain evidence="2">Sn10-6</strain>
    </source>
</reference>
<dbReference type="AlphaFoldDB" id="A0A0F3IMQ8"/>
<organism evidence="1 2">
    <name type="scientific">Methylocucumis oryzae</name>
    <dbReference type="NCBI Taxonomy" id="1632867"/>
    <lineage>
        <taxon>Bacteria</taxon>
        <taxon>Pseudomonadati</taxon>
        <taxon>Pseudomonadota</taxon>
        <taxon>Gammaproteobacteria</taxon>
        <taxon>Methylococcales</taxon>
        <taxon>Methylococcaceae</taxon>
        <taxon>Methylocucumis</taxon>
    </lineage>
</organism>
<evidence type="ECO:0000313" key="1">
    <source>
        <dbReference type="EMBL" id="KJV07991.1"/>
    </source>
</evidence>
<dbReference type="EMBL" id="LAJX01000007">
    <property type="protein sequence ID" value="KJV07991.1"/>
    <property type="molecule type" value="Genomic_DNA"/>
</dbReference>
<accession>A0A0F3IMQ8</accession>
<dbReference type="RefSeq" id="WP_045777761.1">
    <property type="nucleotide sequence ID" value="NZ_LAJX01000007.1"/>
</dbReference>
<reference evidence="1 2" key="2">
    <citation type="journal article" date="2016" name="Microb. Ecol.">
        <title>Genome Characteristics of a Novel Type I Methanotroph (Sn10-6) Isolated from a Flooded Indian Rice Field.</title>
        <authorList>
            <person name="Rahalkar M.C."/>
            <person name="Pandit P.S."/>
            <person name="Dhakephalkar P.K."/>
            <person name="Pore S."/>
            <person name="Arora P."/>
            <person name="Kapse N."/>
        </authorList>
    </citation>
    <scope>NUCLEOTIDE SEQUENCE [LARGE SCALE GENOMIC DNA]</scope>
    <source>
        <strain evidence="1 2">Sn10-6</strain>
    </source>
</reference>
<proteinExistence type="predicted"/>
<name>A0A0F3IMQ8_9GAMM</name>
<dbReference type="Proteomes" id="UP000033684">
    <property type="component" value="Unassembled WGS sequence"/>
</dbReference>
<sequence length="129" mass="14493">MAHKRFFDAEIKKHEEFVKQSPPINAEKFDIENILAVAEANKSAIAKAIPTERDALTVMFAAFQRLKDLGFSEACYCPKDGSIFDAIEAGSTGIHSCHYDGEWPTGYYMIYSAGDLYPSNPILWRKKPV</sequence>
<keyword evidence="2" id="KW-1185">Reference proteome</keyword>
<gene>
    <name evidence="1" type="ORF">VZ94_00805</name>
</gene>